<sequence>MSERQYGTSHALRVLQHLNDLFGLLERFPEMGRQHPKLRRGIRYFPVRIYPFVVFFCRQPSGIRIVRLLHDRMRAEDHL</sequence>
<dbReference type="Pfam" id="PF05016">
    <property type="entry name" value="ParE_toxin"/>
    <property type="match status" value="1"/>
</dbReference>
<dbReference type="InterPro" id="IPR007712">
    <property type="entry name" value="RelE/ParE_toxin"/>
</dbReference>
<comment type="caution">
    <text evidence="2">The sequence shown here is derived from an EMBL/GenBank/DDBJ whole genome shotgun (WGS) entry which is preliminary data.</text>
</comment>
<evidence type="ECO:0000256" key="1">
    <source>
        <dbReference type="ARBA" id="ARBA00022649"/>
    </source>
</evidence>
<keyword evidence="1" id="KW-1277">Toxin-antitoxin system</keyword>
<dbReference type="InterPro" id="IPR035093">
    <property type="entry name" value="RelE/ParE_toxin_dom_sf"/>
</dbReference>
<organism evidence="2 3">
    <name type="scientific">Labrys wisconsinensis</name>
    <dbReference type="NCBI Taxonomy" id="425677"/>
    <lineage>
        <taxon>Bacteria</taxon>
        <taxon>Pseudomonadati</taxon>
        <taxon>Pseudomonadota</taxon>
        <taxon>Alphaproteobacteria</taxon>
        <taxon>Hyphomicrobiales</taxon>
        <taxon>Xanthobacteraceae</taxon>
        <taxon>Labrys</taxon>
    </lineage>
</organism>
<dbReference type="Proteomes" id="UP001242480">
    <property type="component" value="Unassembled WGS sequence"/>
</dbReference>
<dbReference type="EMBL" id="JAUSVX010000032">
    <property type="protein sequence ID" value="MDQ0475269.1"/>
    <property type="molecule type" value="Genomic_DNA"/>
</dbReference>
<protein>
    <submittedName>
        <fullName evidence="2">Plasmid stabilization system protein ParE</fullName>
    </submittedName>
</protein>
<reference evidence="2 3" key="1">
    <citation type="submission" date="2023-07" db="EMBL/GenBank/DDBJ databases">
        <title>Genomic Encyclopedia of Type Strains, Phase IV (KMG-IV): sequencing the most valuable type-strain genomes for metagenomic binning, comparative biology and taxonomic classification.</title>
        <authorList>
            <person name="Goeker M."/>
        </authorList>
    </citation>
    <scope>NUCLEOTIDE SEQUENCE [LARGE SCALE GENOMIC DNA]</scope>
    <source>
        <strain evidence="2 3">DSM 19619</strain>
    </source>
</reference>
<evidence type="ECO:0000313" key="2">
    <source>
        <dbReference type="EMBL" id="MDQ0475269.1"/>
    </source>
</evidence>
<keyword evidence="3" id="KW-1185">Reference proteome</keyword>
<dbReference type="Gene3D" id="3.30.2310.20">
    <property type="entry name" value="RelE-like"/>
    <property type="match status" value="1"/>
</dbReference>
<proteinExistence type="predicted"/>
<dbReference type="RefSeq" id="WP_307286255.1">
    <property type="nucleotide sequence ID" value="NZ_JAUSVX010000032.1"/>
</dbReference>
<evidence type="ECO:0000313" key="3">
    <source>
        <dbReference type="Proteomes" id="UP001242480"/>
    </source>
</evidence>
<gene>
    <name evidence="2" type="ORF">QO011_008311</name>
</gene>
<accession>A0ABU0JLW3</accession>
<name>A0ABU0JLW3_9HYPH</name>